<comment type="caution">
    <text evidence="4">The sequence shown here is derived from an EMBL/GenBank/DDBJ whole genome shotgun (WGS) entry which is preliminary data.</text>
</comment>
<evidence type="ECO:0000256" key="2">
    <source>
        <dbReference type="SAM" id="SignalP"/>
    </source>
</evidence>
<dbReference type="Proteomes" id="UP001180536">
    <property type="component" value="Unassembled WGS sequence"/>
</dbReference>
<dbReference type="InterPro" id="IPR036514">
    <property type="entry name" value="SGNH_hydro_sf"/>
</dbReference>
<evidence type="ECO:0000313" key="5">
    <source>
        <dbReference type="Proteomes" id="UP001180536"/>
    </source>
</evidence>
<evidence type="ECO:0000256" key="1">
    <source>
        <dbReference type="ARBA" id="ARBA00022801"/>
    </source>
</evidence>
<evidence type="ECO:0000313" key="4">
    <source>
        <dbReference type="EMBL" id="MDR7298953.1"/>
    </source>
</evidence>
<dbReference type="PANTHER" id="PTHR45648:SF22">
    <property type="entry name" value="GDSL LIPASE_ACYLHYDROLASE FAMILY PROTEIN (AFU_ORTHOLOGUE AFUA_4G14700)"/>
    <property type="match status" value="1"/>
</dbReference>
<protein>
    <submittedName>
        <fullName evidence="4">Outer membrane lipase/esterase</fullName>
    </submittedName>
</protein>
<feature type="chain" id="PRO_5046904287" evidence="2">
    <location>
        <begin position="25"/>
        <end position="320"/>
    </location>
</feature>
<dbReference type="InterPro" id="IPR051058">
    <property type="entry name" value="GDSL_Est/Lipase"/>
</dbReference>
<feature type="signal peptide" evidence="2">
    <location>
        <begin position="1"/>
        <end position="24"/>
    </location>
</feature>
<dbReference type="InterPro" id="IPR013424">
    <property type="entry name" value="Ice-binding_C"/>
</dbReference>
<dbReference type="Pfam" id="PF07589">
    <property type="entry name" value="PEP-CTERM"/>
    <property type="match status" value="1"/>
</dbReference>
<proteinExistence type="predicted"/>
<dbReference type="Gene3D" id="3.40.50.1110">
    <property type="entry name" value="SGNH hydrolase"/>
    <property type="match status" value="1"/>
</dbReference>
<organism evidence="4 5">
    <name type="scientific">Pelomonas aquatica</name>
    <dbReference type="NCBI Taxonomy" id="431058"/>
    <lineage>
        <taxon>Bacteria</taxon>
        <taxon>Pseudomonadati</taxon>
        <taxon>Pseudomonadota</taxon>
        <taxon>Betaproteobacteria</taxon>
        <taxon>Burkholderiales</taxon>
        <taxon>Sphaerotilaceae</taxon>
        <taxon>Roseateles</taxon>
    </lineage>
</organism>
<reference evidence="4 5" key="1">
    <citation type="submission" date="2023-07" db="EMBL/GenBank/DDBJ databases">
        <title>Sorghum-associated microbial communities from plants grown in Nebraska, USA.</title>
        <authorList>
            <person name="Schachtman D."/>
        </authorList>
    </citation>
    <scope>NUCLEOTIDE SEQUENCE [LARGE SCALE GENOMIC DNA]</scope>
    <source>
        <strain evidence="4 5">BE310</strain>
    </source>
</reference>
<name>A0ABU1ZEA3_9BURK</name>
<dbReference type="EMBL" id="JAVDXQ010000006">
    <property type="protein sequence ID" value="MDR7298953.1"/>
    <property type="molecule type" value="Genomic_DNA"/>
</dbReference>
<dbReference type="PROSITE" id="PS01098">
    <property type="entry name" value="LIPASE_GDSL_SER"/>
    <property type="match status" value="1"/>
</dbReference>
<keyword evidence="5" id="KW-1185">Reference proteome</keyword>
<dbReference type="InterPro" id="IPR008265">
    <property type="entry name" value="Lipase_GDSL_AS"/>
</dbReference>
<sequence length="320" mass="32198">MTHFIRGPLAAAALAALFAGPASAAFSDAYFFGDSLSDTGNVFTYYGGALPVAPYYEGRFSNGKVWVEYLAEGIGHADAAKASLLGGHNFAWGGARTSGGTVPSLLAQIGSFTTPLATLDANALYVVVAGGNDMRDARSGDPANIGAAATAATDNLKSALTMLAGKGAKNILVANLPDLGATPEAMAMGVTGVSTQATNAFNALMGGVVGYGQGLGLNMSFFDFAGLATAVRNDALTNGGALYGITNVTTPCGAFQGSTGISCDVSQFSDALHPSALSHQMMGAAAIAAVPEPETYGLMALGLGIVGVMARRRRHPSATA</sequence>
<dbReference type="NCBIfam" id="TIGR02595">
    <property type="entry name" value="PEP_CTERM"/>
    <property type="match status" value="1"/>
</dbReference>
<dbReference type="InterPro" id="IPR001087">
    <property type="entry name" value="GDSL"/>
</dbReference>
<gene>
    <name evidence="4" type="ORF">J2X16_004321</name>
</gene>
<dbReference type="PANTHER" id="PTHR45648">
    <property type="entry name" value="GDSL LIPASE/ACYLHYDROLASE FAMILY PROTEIN (AFU_ORTHOLOGUE AFUA_4G14700)"/>
    <property type="match status" value="1"/>
</dbReference>
<dbReference type="SUPFAM" id="SSF52266">
    <property type="entry name" value="SGNH hydrolase"/>
    <property type="match status" value="1"/>
</dbReference>
<keyword evidence="1" id="KW-0378">Hydrolase</keyword>
<dbReference type="Pfam" id="PF00657">
    <property type="entry name" value="Lipase_GDSL"/>
    <property type="match status" value="1"/>
</dbReference>
<accession>A0ABU1ZEA3</accession>
<dbReference type="CDD" id="cd01846">
    <property type="entry name" value="fatty_acyltransferase_like"/>
    <property type="match status" value="1"/>
</dbReference>
<dbReference type="RefSeq" id="WP_310348249.1">
    <property type="nucleotide sequence ID" value="NZ_JAVDXQ010000006.1"/>
</dbReference>
<feature type="domain" description="Ice-binding protein C-terminal" evidence="3">
    <location>
        <begin position="289"/>
        <end position="313"/>
    </location>
</feature>
<keyword evidence="2" id="KW-0732">Signal</keyword>
<evidence type="ECO:0000259" key="3">
    <source>
        <dbReference type="Pfam" id="PF07589"/>
    </source>
</evidence>